<dbReference type="AlphaFoldDB" id="A0A8J6B5I2"/>
<accession>A0A8J6B5I2</accession>
<evidence type="ECO:0000313" key="1">
    <source>
        <dbReference type="EMBL" id="KAG9393464.1"/>
    </source>
</evidence>
<reference evidence="1" key="1">
    <citation type="submission" date="2021-05" db="EMBL/GenBank/DDBJ databases">
        <title>A free-living protist that lacks canonical eukaryotic 1 DNA replication and segregation systems.</title>
        <authorList>
            <person name="Salas-Leiva D.E."/>
            <person name="Tromer E.C."/>
            <person name="Curtis B.A."/>
            <person name="Jerlstrom-Hultqvist J."/>
            <person name="Kolisko M."/>
            <person name="Yi Z."/>
            <person name="Salas-Leiva J.S."/>
            <person name="Gallot-Lavallee L."/>
            <person name="Kops G.J.P.L."/>
            <person name="Archibald J.M."/>
            <person name="Simpson A.G.B."/>
            <person name="Roger A.J."/>
        </authorList>
    </citation>
    <scope>NUCLEOTIDE SEQUENCE</scope>
    <source>
        <strain evidence="1">BICM</strain>
    </source>
</reference>
<comment type="caution">
    <text evidence="1">The sequence shown here is derived from an EMBL/GenBank/DDBJ whole genome shotgun (WGS) entry which is preliminary data.</text>
</comment>
<dbReference type="EMBL" id="JAHDYR010000025">
    <property type="protein sequence ID" value="KAG9393464.1"/>
    <property type="molecule type" value="Genomic_DNA"/>
</dbReference>
<gene>
    <name evidence="1" type="ORF">J8273_3603</name>
</gene>
<protein>
    <submittedName>
        <fullName evidence="1">Uncharacterized protein</fullName>
    </submittedName>
</protein>
<keyword evidence="2" id="KW-1185">Reference proteome</keyword>
<proteinExistence type="predicted"/>
<evidence type="ECO:0000313" key="2">
    <source>
        <dbReference type="Proteomes" id="UP000717585"/>
    </source>
</evidence>
<sequence>MYMGRLFMLDTDYHAALTRARMPRALEIYSNEITHIARTPKVIWVRRPDPPHLPRLPKVAEHEASLPPWEKHRMVTDVSLIRARTFIFTPVGTVMAGADAKAFVGTVEDENRHLFHPVAVPTGFVADHIVDSFYTVILSMGDRQVIGGWNENGRLGLGHENEMTGFEELPFRVDRIIAFELFFNVFLSGRQLLFAGEVPRPIAQSGLLSGYSEDDFCITATPLRFREKVKGFQSDDTTLAWVTEGRTHLRNRDKQYCVLFEATALGRRRVSGSWVLSFRDSTGQWFEMVGGSDGVAEPVECETPESWEDIIPVDIDPYGT</sequence>
<organism evidence="1 2">
    <name type="scientific">Carpediemonas membranifera</name>
    <dbReference type="NCBI Taxonomy" id="201153"/>
    <lineage>
        <taxon>Eukaryota</taxon>
        <taxon>Metamonada</taxon>
        <taxon>Carpediemonas-like organisms</taxon>
        <taxon>Carpediemonas</taxon>
    </lineage>
</organism>
<dbReference type="Proteomes" id="UP000717585">
    <property type="component" value="Unassembled WGS sequence"/>
</dbReference>
<name>A0A8J6B5I2_9EUKA</name>